<accession>A0AAV0B8Q8</accession>
<evidence type="ECO:0000256" key="1">
    <source>
        <dbReference type="SAM" id="MobiDB-lite"/>
    </source>
</evidence>
<feature type="compositionally biased region" description="Polar residues" evidence="1">
    <location>
        <begin position="217"/>
        <end position="226"/>
    </location>
</feature>
<evidence type="ECO:0000313" key="2">
    <source>
        <dbReference type="EMBL" id="CAH7683494.1"/>
    </source>
</evidence>
<protein>
    <submittedName>
        <fullName evidence="2">Uncharacterized protein</fullName>
    </submittedName>
</protein>
<feature type="region of interest" description="Disordered" evidence="1">
    <location>
        <begin position="165"/>
        <end position="238"/>
    </location>
</feature>
<keyword evidence="3" id="KW-1185">Reference proteome</keyword>
<dbReference type="EMBL" id="CALTRL010004721">
    <property type="protein sequence ID" value="CAH7683494.1"/>
    <property type="molecule type" value="Genomic_DNA"/>
</dbReference>
<gene>
    <name evidence="2" type="ORF">PPACK8108_LOCUS17045</name>
</gene>
<comment type="caution">
    <text evidence="2">The sequence shown here is derived from an EMBL/GenBank/DDBJ whole genome shotgun (WGS) entry which is preliminary data.</text>
</comment>
<proteinExistence type="predicted"/>
<name>A0AAV0B8Q8_PHAPC</name>
<evidence type="ECO:0000313" key="3">
    <source>
        <dbReference type="Proteomes" id="UP001153365"/>
    </source>
</evidence>
<sequence length="238" mass="26984">MSKSIGRALFRVKRTSRLTLRNDSLGDKLPHGQHIHIRSWERKEVGTKASMAKQKWAGYWVASLGGNPYNSRNTPDHQSEQRQEKWDQNMAPIGEGASPTPKLMLEGSGDLGLLDVVLESQKTMSKEGFCANKAKEFLTNTLGCTPIRHELEGMERNDLMDRKEREWNKEGSESSGQIQRRKTHLEEEKLKYHQSIAGGRKKGSGYCRLGKRGMTTARASAQAKTRAQQRRSDPHIRK</sequence>
<dbReference type="Proteomes" id="UP001153365">
    <property type="component" value="Unassembled WGS sequence"/>
</dbReference>
<dbReference type="AlphaFoldDB" id="A0AAV0B8Q8"/>
<organism evidence="2 3">
    <name type="scientific">Phakopsora pachyrhizi</name>
    <name type="common">Asian soybean rust disease fungus</name>
    <dbReference type="NCBI Taxonomy" id="170000"/>
    <lineage>
        <taxon>Eukaryota</taxon>
        <taxon>Fungi</taxon>
        <taxon>Dikarya</taxon>
        <taxon>Basidiomycota</taxon>
        <taxon>Pucciniomycotina</taxon>
        <taxon>Pucciniomycetes</taxon>
        <taxon>Pucciniales</taxon>
        <taxon>Phakopsoraceae</taxon>
        <taxon>Phakopsora</taxon>
    </lineage>
</organism>
<reference evidence="2" key="1">
    <citation type="submission" date="2022-06" db="EMBL/GenBank/DDBJ databases">
        <authorList>
            <consortium name="SYNGENTA / RWTH Aachen University"/>
        </authorList>
    </citation>
    <scope>NUCLEOTIDE SEQUENCE</scope>
</reference>